<evidence type="ECO:0000256" key="3">
    <source>
        <dbReference type="ARBA" id="ARBA00022989"/>
    </source>
</evidence>
<feature type="compositionally biased region" description="Basic residues" evidence="5">
    <location>
        <begin position="46"/>
        <end position="55"/>
    </location>
</feature>
<keyword evidence="4 6" id="KW-0472">Membrane</keyword>
<feature type="transmembrane region" description="Helical" evidence="6">
    <location>
        <begin position="349"/>
        <end position="368"/>
    </location>
</feature>
<dbReference type="GO" id="GO:0016020">
    <property type="term" value="C:membrane"/>
    <property type="evidence" value="ECO:0007669"/>
    <property type="project" value="UniProtKB-SubCell"/>
</dbReference>
<dbReference type="InterPro" id="IPR011701">
    <property type="entry name" value="MFS"/>
</dbReference>
<feature type="compositionally biased region" description="Polar residues" evidence="5">
    <location>
        <begin position="1"/>
        <end position="15"/>
    </location>
</feature>
<evidence type="ECO:0000256" key="4">
    <source>
        <dbReference type="ARBA" id="ARBA00023136"/>
    </source>
</evidence>
<dbReference type="GO" id="GO:0022857">
    <property type="term" value="F:transmembrane transporter activity"/>
    <property type="evidence" value="ECO:0007669"/>
    <property type="project" value="InterPro"/>
</dbReference>
<protein>
    <submittedName>
        <fullName evidence="7">Major facilitator superfamily protein</fullName>
    </submittedName>
</protein>
<feature type="transmembrane region" description="Helical" evidence="6">
    <location>
        <begin position="205"/>
        <end position="224"/>
    </location>
</feature>
<feature type="transmembrane region" description="Helical" evidence="6">
    <location>
        <begin position="236"/>
        <end position="258"/>
    </location>
</feature>
<keyword evidence="2 6" id="KW-0812">Transmembrane</keyword>
<comment type="caution">
    <text evidence="7">The sequence shown here is derived from an EMBL/GenBank/DDBJ whole genome shotgun (WGS) entry which is preliminary data.</text>
</comment>
<evidence type="ECO:0000256" key="2">
    <source>
        <dbReference type="ARBA" id="ARBA00022692"/>
    </source>
</evidence>
<evidence type="ECO:0000313" key="7">
    <source>
        <dbReference type="EMBL" id="GLB40410.1"/>
    </source>
</evidence>
<dbReference type="InterPro" id="IPR036259">
    <property type="entry name" value="MFS_trans_sf"/>
</dbReference>
<keyword evidence="3 6" id="KW-1133">Transmembrane helix</keyword>
<keyword evidence="8" id="KW-1185">Reference proteome</keyword>
<feature type="transmembrane region" description="Helical" evidence="6">
    <location>
        <begin position="166"/>
        <end position="185"/>
    </location>
</feature>
<feature type="transmembrane region" description="Helical" evidence="6">
    <location>
        <begin position="531"/>
        <end position="551"/>
    </location>
</feature>
<dbReference type="SUPFAM" id="SSF103473">
    <property type="entry name" value="MFS general substrate transporter"/>
    <property type="match status" value="1"/>
</dbReference>
<dbReference type="OrthoDB" id="3026777at2759"/>
<sequence length="590" mass="63687">MKSTGPSDHPSQNCHTPDHIPLEDMSVVPETSSNHAQEDQALLPGRGRRKPRRSAPRAFLPTLTKCKPNPYWLLPVVLVASMSRGVTMSPRIQVYKAIACRTLNAEGETHGFNFDSFASAAIDCSGPEVQARAARIQASVTTLMNALSAITTGYWSRLGDVRGRKIVLALFLLGAMAMESIYLLVMGPESIFGRHAEKLILVGPIMEGLIGGLSAFNGVVHAYTSDCTPHGSRSKIFSTIQGIVFVGLAVGPWVSGFVLPESRTLEVSDAFSLSIGLLATTLFYLVVICPESRQPMEHEEEIFNRQPPLFERSPVLAIRQYTRSMISALIIPVTMFAPRPRPGRSRRNYNLTLLGAALFLYIISTAVYSSKYMYAQHVYSWTAAQLGYYMSLLWVSRAFNLLVFLPIVISYLKPKTPQTEGAPPDAKHLAAEMKFDKRLAQASLAVDCIADTLVALAPTSSQITFIAVSCLSSFTSGGNPALHSLGAVCLHACGYGSEVGALFGGIAVLSAVAHIISPYIFAVTYAGTVAYFPKAIFVLAAGILACVVTLLSGINTRPADIVVPEPLTVDGEEEEEVTDLMHTTGSSVAR</sequence>
<evidence type="ECO:0000256" key="1">
    <source>
        <dbReference type="ARBA" id="ARBA00004141"/>
    </source>
</evidence>
<feature type="transmembrane region" description="Helical" evidence="6">
    <location>
        <begin position="388"/>
        <end position="412"/>
    </location>
</feature>
<dbReference type="PANTHER" id="PTHR23507:SF1">
    <property type="entry name" value="FI18259P1-RELATED"/>
    <property type="match status" value="1"/>
</dbReference>
<evidence type="ECO:0000256" key="5">
    <source>
        <dbReference type="SAM" id="MobiDB-lite"/>
    </source>
</evidence>
<organism evidence="7 8">
    <name type="scientific">Lyophyllum shimeji</name>
    <name type="common">Hon-shimeji</name>
    <name type="synonym">Tricholoma shimeji</name>
    <dbReference type="NCBI Taxonomy" id="47721"/>
    <lineage>
        <taxon>Eukaryota</taxon>
        <taxon>Fungi</taxon>
        <taxon>Dikarya</taxon>
        <taxon>Basidiomycota</taxon>
        <taxon>Agaricomycotina</taxon>
        <taxon>Agaricomycetes</taxon>
        <taxon>Agaricomycetidae</taxon>
        <taxon>Agaricales</taxon>
        <taxon>Tricholomatineae</taxon>
        <taxon>Lyophyllaceae</taxon>
        <taxon>Lyophyllum</taxon>
    </lineage>
</organism>
<comment type="subcellular location">
    <subcellularLocation>
        <location evidence="1">Membrane</location>
        <topology evidence="1">Multi-pass membrane protein</topology>
    </subcellularLocation>
</comment>
<dbReference type="Gene3D" id="1.20.1250.20">
    <property type="entry name" value="MFS general substrate transporter like domains"/>
    <property type="match status" value="1"/>
</dbReference>
<feature type="transmembrane region" description="Helical" evidence="6">
    <location>
        <begin position="270"/>
        <end position="289"/>
    </location>
</feature>
<dbReference type="PANTHER" id="PTHR23507">
    <property type="entry name" value="ZGC:174356"/>
    <property type="match status" value="1"/>
</dbReference>
<feature type="transmembrane region" description="Helical" evidence="6">
    <location>
        <begin position="501"/>
        <end position="525"/>
    </location>
</feature>
<dbReference type="AlphaFoldDB" id="A0A9P3PPT0"/>
<accession>A0A9P3PPT0</accession>
<feature type="region of interest" description="Disordered" evidence="5">
    <location>
        <begin position="1"/>
        <end position="59"/>
    </location>
</feature>
<proteinExistence type="predicted"/>
<evidence type="ECO:0000313" key="8">
    <source>
        <dbReference type="Proteomes" id="UP001063166"/>
    </source>
</evidence>
<reference evidence="7" key="1">
    <citation type="submission" date="2022-07" db="EMBL/GenBank/DDBJ databases">
        <title>The genome of Lyophyllum shimeji provides insight into the initial evolution of ectomycorrhizal fungal genome.</title>
        <authorList>
            <person name="Kobayashi Y."/>
            <person name="Shibata T."/>
            <person name="Hirakawa H."/>
            <person name="Shigenobu S."/>
            <person name="Nishiyama T."/>
            <person name="Yamada A."/>
            <person name="Hasebe M."/>
            <person name="Kawaguchi M."/>
        </authorList>
    </citation>
    <scope>NUCLEOTIDE SEQUENCE</scope>
    <source>
        <strain evidence="7">AT787</strain>
    </source>
</reference>
<dbReference type="Proteomes" id="UP001063166">
    <property type="component" value="Unassembled WGS sequence"/>
</dbReference>
<gene>
    <name evidence="7" type="ORF">LshimejAT787_0802810</name>
</gene>
<dbReference type="EMBL" id="BRPK01000008">
    <property type="protein sequence ID" value="GLB40410.1"/>
    <property type="molecule type" value="Genomic_DNA"/>
</dbReference>
<dbReference type="Pfam" id="PF07690">
    <property type="entry name" value="MFS_1"/>
    <property type="match status" value="1"/>
</dbReference>
<name>A0A9P3PPT0_LYOSH</name>
<evidence type="ECO:0000256" key="6">
    <source>
        <dbReference type="SAM" id="Phobius"/>
    </source>
</evidence>